<proteinExistence type="predicted"/>
<protein>
    <submittedName>
        <fullName evidence="1">Uncharacterized protein</fullName>
    </submittedName>
</protein>
<name>A0A0A9GBL2_ARUDO</name>
<dbReference type="AlphaFoldDB" id="A0A0A9GBL2"/>
<dbReference type="EMBL" id="GBRH01176014">
    <property type="protein sequence ID" value="JAE21882.1"/>
    <property type="molecule type" value="Transcribed_RNA"/>
</dbReference>
<reference evidence="1" key="1">
    <citation type="submission" date="2014-09" db="EMBL/GenBank/DDBJ databases">
        <authorList>
            <person name="Magalhaes I.L.F."/>
            <person name="Oliveira U."/>
            <person name="Santos F.R."/>
            <person name="Vidigal T.H.D.A."/>
            <person name="Brescovit A.D."/>
            <person name="Santos A.J."/>
        </authorList>
    </citation>
    <scope>NUCLEOTIDE SEQUENCE</scope>
    <source>
        <tissue evidence="1">Shoot tissue taken approximately 20 cm above the soil surface</tissue>
    </source>
</reference>
<evidence type="ECO:0000313" key="1">
    <source>
        <dbReference type="EMBL" id="JAE21882.1"/>
    </source>
</evidence>
<organism evidence="1">
    <name type="scientific">Arundo donax</name>
    <name type="common">Giant reed</name>
    <name type="synonym">Donax arundinaceus</name>
    <dbReference type="NCBI Taxonomy" id="35708"/>
    <lineage>
        <taxon>Eukaryota</taxon>
        <taxon>Viridiplantae</taxon>
        <taxon>Streptophyta</taxon>
        <taxon>Embryophyta</taxon>
        <taxon>Tracheophyta</taxon>
        <taxon>Spermatophyta</taxon>
        <taxon>Magnoliopsida</taxon>
        <taxon>Liliopsida</taxon>
        <taxon>Poales</taxon>
        <taxon>Poaceae</taxon>
        <taxon>PACMAD clade</taxon>
        <taxon>Arundinoideae</taxon>
        <taxon>Arundineae</taxon>
        <taxon>Arundo</taxon>
    </lineage>
</organism>
<reference evidence="1" key="2">
    <citation type="journal article" date="2015" name="Data Brief">
        <title>Shoot transcriptome of the giant reed, Arundo donax.</title>
        <authorList>
            <person name="Barrero R.A."/>
            <person name="Guerrero F.D."/>
            <person name="Moolhuijzen P."/>
            <person name="Goolsby J.A."/>
            <person name="Tidwell J."/>
            <person name="Bellgard S.E."/>
            <person name="Bellgard M.I."/>
        </authorList>
    </citation>
    <scope>NUCLEOTIDE SEQUENCE</scope>
    <source>
        <tissue evidence="1">Shoot tissue taken approximately 20 cm above the soil surface</tissue>
    </source>
</reference>
<sequence length="31" mass="3199">MHGVLACRPFFLDSLAQISPPPGPCSKNGGT</sequence>
<accession>A0A0A9GBL2</accession>